<dbReference type="Proteomes" id="UP000019277">
    <property type="component" value="Unassembled WGS sequence"/>
</dbReference>
<feature type="region of interest" description="Disordered" evidence="1">
    <location>
        <begin position="246"/>
        <end position="271"/>
    </location>
</feature>
<name>W7J4Q0_9PSEU</name>
<dbReference type="AlphaFoldDB" id="W7J4Q0"/>
<protein>
    <recommendedName>
        <fullName evidence="4">HEAT repeat protein</fullName>
    </recommendedName>
</protein>
<dbReference type="Gene3D" id="1.25.10.10">
    <property type="entry name" value="Leucine-rich Repeat Variant"/>
    <property type="match status" value="1"/>
</dbReference>
<evidence type="ECO:0000256" key="1">
    <source>
        <dbReference type="SAM" id="MobiDB-lite"/>
    </source>
</evidence>
<dbReference type="eggNOG" id="COG1413">
    <property type="taxonomic scope" value="Bacteria"/>
</dbReference>
<dbReference type="PATRIC" id="fig|909613.9.peg.689"/>
<proteinExistence type="predicted"/>
<evidence type="ECO:0000313" key="3">
    <source>
        <dbReference type="Proteomes" id="UP000019277"/>
    </source>
</evidence>
<reference evidence="2 3" key="1">
    <citation type="journal article" date="2014" name="Genome Announc.">
        <title>Draft Genome Sequence of the Antitrypanosomally Active Sponge-Associated Bacterium Actinokineospora sp. Strain EG49.</title>
        <authorList>
            <person name="Harjes J."/>
            <person name="Ryu T."/>
            <person name="Abdelmohsen U.R."/>
            <person name="Moitinho-Silva L."/>
            <person name="Horn H."/>
            <person name="Ravasi T."/>
            <person name="Hentschel U."/>
        </authorList>
    </citation>
    <scope>NUCLEOTIDE SEQUENCE [LARGE SCALE GENOMIC DNA]</scope>
    <source>
        <strain evidence="2 3">EG49</strain>
    </source>
</reference>
<gene>
    <name evidence="2" type="ORF">UO65_0672</name>
</gene>
<organism evidence="2 3">
    <name type="scientific">Actinokineospora spheciospongiae</name>
    <dbReference type="NCBI Taxonomy" id="909613"/>
    <lineage>
        <taxon>Bacteria</taxon>
        <taxon>Bacillati</taxon>
        <taxon>Actinomycetota</taxon>
        <taxon>Actinomycetes</taxon>
        <taxon>Pseudonocardiales</taxon>
        <taxon>Pseudonocardiaceae</taxon>
        <taxon>Actinokineospora</taxon>
    </lineage>
</organism>
<keyword evidence="3" id="KW-1185">Reference proteome</keyword>
<accession>W7J4Q0</accession>
<dbReference type="InterPro" id="IPR011989">
    <property type="entry name" value="ARM-like"/>
</dbReference>
<evidence type="ECO:0000313" key="2">
    <source>
        <dbReference type="EMBL" id="EWC63961.1"/>
    </source>
</evidence>
<dbReference type="SUPFAM" id="SSF48371">
    <property type="entry name" value="ARM repeat"/>
    <property type="match status" value="1"/>
</dbReference>
<dbReference type="STRING" id="909613.UO65_0672"/>
<comment type="caution">
    <text evidence="2">The sequence shown here is derived from an EMBL/GenBank/DDBJ whole genome shotgun (WGS) entry which is preliminary data.</text>
</comment>
<evidence type="ECO:0008006" key="4">
    <source>
        <dbReference type="Google" id="ProtNLM"/>
    </source>
</evidence>
<dbReference type="InterPro" id="IPR016024">
    <property type="entry name" value="ARM-type_fold"/>
</dbReference>
<sequence length="435" mass="45717">MEALPGLGASAWLEFDTDVRAIRFPAAWSAALRRRLADGTATPQDVLLAACHRDGHLREAALQISTDPRIAALRSGDWVPQVRDLARERCAAALPDALPALVGFARAMRDRAHGGWLAEAVTAALTTAAPQVLAAARAVEDQKARRMVFATTAAALPLPELLHLARTDRDREVRLICGAAALRAARAADDPGAVHPLLTARTSALRADAVHTLALAGDLRPAAAALTDRTAVVRATAQAALRRAGEAPAAHYRRVDPPTPESVAGLGETGSRADADAVTPLLAAPLPRMRAAAVDAVHALGAGTPDLLATLLTDPSPRVSRRAVRALRATPPPEPFLRGALAPGNPPHQRTAAYALLRAASPACRLHTDLLLLADPADPLHGAAERDVAEWLRSGSATAYLRPGDAPWADLLAGAAPTLGQERVRVLRFHLGLRH</sequence>
<dbReference type="EMBL" id="AYXG01000027">
    <property type="protein sequence ID" value="EWC63961.1"/>
    <property type="molecule type" value="Genomic_DNA"/>
</dbReference>